<dbReference type="InterPro" id="IPR050922">
    <property type="entry name" value="LytR/CpsA/Psr_CW_biosynth"/>
</dbReference>
<keyword evidence="5" id="KW-1185">Reference proteome</keyword>
<organism evidence="4 5">
    <name type="scientific">Pauljensenia hongkongensis</name>
    <dbReference type="NCBI Taxonomy" id="178339"/>
    <lineage>
        <taxon>Bacteria</taxon>
        <taxon>Bacillati</taxon>
        <taxon>Actinomycetota</taxon>
        <taxon>Actinomycetes</taxon>
        <taxon>Actinomycetales</taxon>
        <taxon>Actinomycetaceae</taxon>
        <taxon>Pauljensenia</taxon>
    </lineage>
</organism>
<dbReference type="Pfam" id="PF03816">
    <property type="entry name" value="LytR_cpsA_psr"/>
    <property type="match status" value="1"/>
</dbReference>
<evidence type="ECO:0000259" key="3">
    <source>
        <dbReference type="Pfam" id="PF03816"/>
    </source>
</evidence>
<dbReference type="AlphaFoldDB" id="A0A1D8B1I2"/>
<protein>
    <submittedName>
        <fullName evidence="4">Transcriptional regulator</fullName>
    </submittedName>
</protein>
<evidence type="ECO:0000313" key="5">
    <source>
        <dbReference type="Proteomes" id="UP000095214"/>
    </source>
</evidence>
<feature type="region of interest" description="Disordered" evidence="2">
    <location>
        <begin position="365"/>
        <end position="453"/>
    </location>
</feature>
<proteinExistence type="inferred from homology"/>
<dbReference type="InterPro" id="IPR004474">
    <property type="entry name" value="LytR_CpsA_psr"/>
</dbReference>
<dbReference type="NCBIfam" id="TIGR00350">
    <property type="entry name" value="lytR_cpsA_psr"/>
    <property type="match status" value="1"/>
</dbReference>
<dbReference type="STRING" id="178339.BH719_03290"/>
<gene>
    <name evidence="4" type="ORF">BH719_03290</name>
</gene>
<accession>A0A1D8B1I2</accession>
<dbReference type="Proteomes" id="UP000095214">
    <property type="component" value="Chromosome"/>
</dbReference>
<sequence>MSSLPMRTIQHSATNFGRFGLIRSALAVALSGVLFVTSAGAFLYRALAGQVQDRVIDINSFVTNSSDTQTPDSFEGRAVNVLVLGIDSREGKNSDLGAGDSEDVGGLRNDSTMVVHISADRTRLQVLSIPRDTLVDIPSCRHADGSSSDPQTEVMFNTSMFTGADGGSEASDVAPGVACVKATVEQMSGMAVDAFMVVDFAGFISMVDALGGVWFNIPEDIADDDAGLYIDQGCWKLGGTHALAYMRARYSLEDGTDISRIGRQQQLISAIMRELQSKNYVTDLPSLVSFLQAAIATVNISSNLADPMADATLLVNLMSKLDRANMQFVTLPVVAPPWDENRRITAEPLASKVWQAIEDDQALPVGTEYTDGNGAHLTVPDPNAGSSSAPGAGDSSQGQGASPSAPGQGAAPSNPGQGSEDSTSSQTDVAQANNSAEAEAKNQVDTCPPADKR</sequence>
<dbReference type="RefSeq" id="WP_034255194.1">
    <property type="nucleotide sequence ID" value="NZ_CP017298.1"/>
</dbReference>
<evidence type="ECO:0000313" key="4">
    <source>
        <dbReference type="EMBL" id="AOS47001.1"/>
    </source>
</evidence>
<comment type="similarity">
    <text evidence="1">Belongs to the LytR/CpsA/Psr (LCP) family.</text>
</comment>
<evidence type="ECO:0000256" key="1">
    <source>
        <dbReference type="ARBA" id="ARBA00006068"/>
    </source>
</evidence>
<dbReference type="KEGG" id="phon:BH719_03290"/>
<dbReference type="PANTHER" id="PTHR33392">
    <property type="entry name" value="POLYISOPRENYL-TEICHOIC ACID--PEPTIDOGLYCAN TEICHOIC ACID TRANSFERASE TAGU"/>
    <property type="match status" value="1"/>
</dbReference>
<dbReference type="EMBL" id="CP017298">
    <property type="protein sequence ID" value="AOS47001.1"/>
    <property type="molecule type" value="Genomic_DNA"/>
</dbReference>
<feature type="compositionally biased region" description="Low complexity" evidence="2">
    <location>
        <begin position="380"/>
        <end position="418"/>
    </location>
</feature>
<feature type="domain" description="Cell envelope-related transcriptional attenuator" evidence="3">
    <location>
        <begin position="108"/>
        <end position="276"/>
    </location>
</feature>
<dbReference type="PANTHER" id="PTHR33392:SF6">
    <property type="entry name" value="POLYISOPRENYL-TEICHOIC ACID--PEPTIDOGLYCAN TEICHOIC ACID TRANSFERASE TAGU"/>
    <property type="match status" value="1"/>
</dbReference>
<dbReference type="Gene3D" id="3.40.630.190">
    <property type="entry name" value="LCP protein"/>
    <property type="match status" value="1"/>
</dbReference>
<reference evidence="4 5" key="1">
    <citation type="submission" date="2016-09" db="EMBL/GenBank/DDBJ databases">
        <title>Complete genome sequence of Actinomyces hongkongensis HKU8.</title>
        <authorList>
            <person name="Gao Y.-X."/>
            <person name="Zhou Y.-Y."/>
            <person name="Xie Y."/>
            <person name="Wang M."/>
            <person name="Wang S.-J."/>
            <person name="Shen S.-G."/>
        </authorList>
    </citation>
    <scope>NUCLEOTIDE SEQUENCE [LARGE SCALE GENOMIC DNA]</scope>
    <source>
        <strain evidence="4 5">HKU8</strain>
    </source>
</reference>
<name>A0A1D8B1I2_9ACTO</name>
<feature type="compositionally biased region" description="Polar residues" evidence="2">
    <location>
        <begin position="419"/>
        <end position="436"/>
    </location>
</feature>
<evidence type="ECO:0000256" key="2">
    <source>
        <dbReference type="SAM" id="MobiDB-lite"/>
    </source>
</evidence>